<evidence type="ECO:0000256" key="3">
    <source>
        <dbReference type="ARBA" id="ARBA00022960"/>
    </source>
</evidence>
<dbReference type="GO" id="GO:0008360">
    <property type="term" value="P:regulation of cell shape"/>
    <property type="evidence" value="ECO:0007669"/>
    <property type="project" value="UniProtKB-KW"/>
</dbReference>
<dbReference type="Proteomes" id="UP000062260">
    <property type="component" value="Chromosome"/>
</dbReference>
<reference evidence="8" key="2">
    <citation type="submission" date="2016-01" db="EMBL/GenBank/DDBJ databases">
        <title>Six Aerococcus type strain genome sequencing and assembly using PacBio and Illumina Hiseq.</title>
        <authorList>
            <person name="Carkaci D."/>
            <person name="Dargis R."/>
            <person name="Nielsen X.C."/>
            <person name="Skovgaard O."/>
            <person name="Fuursted K."/>
            <person name="Christensen J.J."/>
        </authorList>
    </citation>
    <scope>NUCLEOTIDE SEQUENCE [LARGE SCALE GENOMIC DNA]</scope>
    <source>
        <strain evidence="8">CCUG42038B</strain>
    </source>
</reference>
<dbReference type="KEGG" id="auh:AWM75_08240"/>
<evidence type="ECO:0000256" key="5">
    <source>
        <dbReference type="ARBA" id="ARBA00023136"/>
    </source>
</evidence>
<keyword evidence="5 6" id="KW-0472">Membrane</keyword>
<evidence type="ECO:0000256" key="4">
    <source>
        <dbReference type="ARBA" id="ARBA00022989"/>
    </source>
</evidence>
<dbReference type="AlphaFoldDB" id="A0A0X8FNU0"/>
<dbReference type="GO" id="GO:0015648">
    <property type="term" value="F:lipid-linked peptidoglycan transporter activity"/>
    <property type="evidence" value="ECO:0007669"/>
    <property type="project" value="TreeGrafter"/>
</dbReference>
<sequence>MRSSHSRLQRSTRRLTGQASRLDLVLVLVVLALACISITAVYATTYHQFDGATILPTMMHTIWYVVGIMLALVVVQLDRQTLYQVTPALYWFGILLLILVLLFYDRDLALSTGARSWFKVGPVTFQPSEFMKLAYILQMGRLVDQYSRRYSADIVVNMNRRQRIRVDSRFLMRMLTWSLLPFSLVLLQNDFGTMLVFLVIFVGTVFVSGITWAIILPAFIGLVAVFAFLLFMVIYNRDLLLNLGFKNYQFARIDSWLEPFGSTANESYQLAQSIKAIGSGGFFGKGFGEFEVYVPVRESDMIFATIGENFGFLGSVVTILLLFLLIYQMVSIAFKTHDAFYIGSVSGIVSMLTFHVIENIGMSIGLLPLTGIPLPFISMGGSALVMNLLCVGFVLSIKYQAKTPETELLQNPIVRLGRKIGGAFENVKFLRS</sequence>
<feature type="transmembrane region" description="Helical" evidence="6">
    <location>
        <begin position="54"/>
        <end position="75"/>
    </location>
</feature>
<dbReference type="EMBL" id="CP014163">
    <property type="protein sequence ID" value="AMC00073.1"/>
    <property type="molecule type" value="Genomic_DNA"/>
</dbReference>
<comment type="subcellular location">
    <subcellularLocation>
        <location evidence="1">Membrane</location>
        <topology evidence="1">Multi-pass membrane protein</topology>
    </subcellularLocation>
</comment>
<feature type="transmembrane region" description="Helical" evidence="6">
    <location>
        <begin position="218"/>
        <end position="235"/>
    </location>
</feature>
<dbReference type="Pfam" id="PF01098">
    <property type="entry name" value="FTSW_RODA_SPOVE"/>
    <property type="match status" value="1"/>
</dbReference>
<keyword evidence="8" id="KW-1185">Reference proteome</keyword>
<feature type="transmembrane region" description="Helical" evidence="6">
    <location>
        <begin position="87"/>
        <end position="104"/>
    </location>
</feature>
<dbReference type="STRING" id="128944.AWM75_08240"/>
<feature type="transmembrane region" description="Helical" evidence="6">
    <location>
        <begin position="310"/>
        <end position="327"/>
    </location>
</feature>
<name>A0A0X8FNU0_9LACT</name>
<feature type="transmembrane region" description="Helical" evidence="6">
    <location>
        <begin position="377"/>
        <end position="397"/>
    </location>
</feature>
<keyword evidence="4 6" id="KW-1133">Transmembrane helix</keyword>
<keyword evidence="2 6" id="KW-0812">Transmembrane</keyword>
<dbReference type="GO" id="GO:0005886">
    <property type="term" value="C:plasma membrane"/>
    <property type="evidence" value="ECO:0007669"/>
    <property type="project" value="TreeGrafter"/>
</dbReference>
<evidence type="ECO:0000256" key="6">
    <source>
        <dbReference type="SAM" id="Phobius"/>
    </source>
</evidence>
<gene>
    <name evidence="7" type="ORF">AWM75_08240</name>
</gene>
<dbReference type="GO" id="GO:0051301">
    <property type="term" value="P:cell division"/>
    <property type="evidence" value="ECO:0007669"/>
    <property type="project" value="InterPro"/>
</dbReference>
<dbReference type="InterPro" id="IPR001182">
    <property type="entry name" value="FtsW/RodA"/>
</dbReference>
<dbReference type="OrthoDB" id="9768187at2"/>
<dbReference type="PANTHER" id="PTHR30474">
    <property type="entry name" value="CELL CYCLE PROTEIN"/>
    <property type="match status" value="1"/>
</dbReference>
<evidence type="ECO:0000256" key="2">
    <source>
        <dbReference type="ARBA" id="ARBA00022692"/>
    </source>
</evidence>
<organism evidence="7 8">
    <name type="scientific">Aerococcus urinaehominis</name>
    <dbReference type="NCBI Taxonomy" id="128944"/>
    <lineage>
        <taxon>Bacteria</taxon>
        <taxon>Bacillati</taxon>
        <taxon>Bacillota</taxon>
        <taxon>Bacilli</taxon>
        <taxon>Lactobacillales</taxon>
        <taxon>Aerococcaceae</taxon>
        <taxon>Aerococcus</taxon>
    </lineage>
</organism>
<reference evidence="7 8" key="1">
    <citation type="journal article" date="2016" name="Genome Announc.">
        <title>Complete Genome Sequences of Aerococcus christensenii CCUG 28831T, Aerococcus sanguinicola CCUG 43001T, Aerococcus urinae CCUG 36881T, Aerococcus urinaeequi CCUG 28094T, Aerococcus urinaehominis CCUG 42038 BT, and Aerococcus viridans CCUG 4311T.</title>
        <authorList>
            <person name="Carkaci D."/>
            <person name="Dargis R."/>
            <person name="Nielsen X.C."/>
            <person name="Skovgaard O."/>
            <person name="Fuursted K."/>
            <person name="Christensen J.J."/>
        </authorList>
    </citation>
    <scope>NUCLEOTIDE SEQUENCE [LARGE SCALE GENOMIC DNA]</scope>
    <source>
        <strain evidence="7 8">CCUG42038B</strain>
    </source>
</reference>
<dbReference type="PROSITE" id="PS51257">
    <property type="entry name" value="PROKAR_LIPOPROTEIN"/>
    <property type="match status" value="1"/>
</dbReference>
<protein>
    <submittedName>
        <fullName evidence="7">Rod shape-determining protein RodA</fullName>
    </submittedName>
</protein>
<keyword evidence="3" id="KW-0133">Cell shape</keyword>
<feature type="transmembrane region" description="Helical" evidence="6">
    <location>
        <begin position="339"/>
        <end position="357"/>
    </location>
</feature>
<accession>A0A0X8FNU0</accession>
<feature type="transmembrane region" description="Helical" evidence="6">
    <location>
        <begin position="194"/>
        <end position="213"/>
    </location>
</feature>
<dbReference type="GO" id="GO:0032153">
    <property type="term" value="C:cell division site"/>
    <property type="evidence" value="ECO:0007669"/>
    <property type="project" value="TreeGrafter"/>
</dbReference>
<evidence type="ECO:0000313" key="7">
    <source>
        <dbReference type="EMBL" id="AMC00073.1"/>
    </source>
</evidence>
<evidence type="ECO:0000256" key="1">
    <source>
        <dbReference type="ARBA" id="ARBA00004141"/>
    </source>
</evidence>
<feature type="transmembrane region" description="Helical" evidence="6">
    <location>
        <begin position="21"/>
        <end position="42"/>
    </location>
</feature>
<dbReference type="PANTHER" id="PTHR30474:SF1">
    <property type="entry name" value="PEPTIDOGLYCAN GLYCOSYLTRANSFERASE MRDB"/>
    <property type="match status" value="1"/>
</dbReference>
<proteinExistence type="predicted"/>
<evidence type="ECO:0000313" key="8">
    <source>
        <dbReference type="Proteomes" id="UP000062260"/>
    </source>
</evidence>